<proteinExistence type="predicted"/>
<dbReference type="EMBL" id="RZHD01000010">
    <property type="protein sequence ID" value="RUR43447.1"/>
    <property type="molecule type" value="Genomic_DNA"/>
</dbReference>
<evidence type="ECO:0000256" key="4">
    <source>
        <dbReference type="ARBA" id="ARBA00022982"/>
    </source>
</evidence>
<dbReference type="InterPro" id="IPR009056">
    <property type="entry name" value="Cyt_c-like_dom"/>
</dbReference>
<dbReference type="InterPro" id="IPR036909">
    <property type="entry name" value="Cyt_c-like_dom_sf"/>
</dbReference>
<keyword evidence="4" id="KW-0249">Electron transport</keyword>
<dbReference type="Pfam" id="PF00034">
    <property type="entry name" value="Cytochrom_C"/>
    <property type="match status" value="1"/>
</dbReference>
<feature type="domain" description="Cytochrome c" evidence="7">
    <location>
        <begin position="9"/>
        <end position="90"/>
    </location>
</feature>
<keyword evidence="2 6" id="KW-0349">Heme</keyword>
<keyword evidence="1" id="KW-0813">Transport</keyword>
<dbReference type="Gene3D" id="1.10.760.10">
    <property type="entry name" value="Cytochrome c-like domain"/>
    <property type="match status" value="1"/>
</dbReference>
<evidence type="ECO:0000313" key="8">
    <source>
        <dbReference type="EMBL" id="RUR43447.1"/>
    </source>
</evidence>
<evidence type="ECO:0000256" key="2">
    <source>
        <dbReference type="ARBA" id="ARBA00022617"/>
    </source>
</evidence>
<keyword evidence="5 6" id="KW-0408">Iron</keyword>
<dbReference type="PANTHER" id="PTHR33751">
    <property type="entry name" value="CBB3-TYPE CYTOCHROME C OXIDASE SUBUNIT FIXP"/>
    <property type="match status" value="1"/>
</dbReference>
<reference evidence="8 9" key="1">
    <citation type="submission" date="2018-12" db="EMBL/GenBank/DDBJ databases">
        <title>three novel Halomonas strain isolated from plants.</title>
        <authorList>
            <person name="Sun C."/>
        </authorList>
    </citation>
    <scope>NUCLEOTIDE SEQUENCE [LARGE SCALE GENOMIC DNA]</scope>
    <source>
        <strain evidence="8 9">RC</strain>
    </source>
</reference>
<dbReference type="GO" id="GO:0020037">
    <property type="term" value="F:heme binding"/>
    <property type="evidence" value="ECO:0007669"/>
    <property type="project" value="InterPro"/>
</dbReference>
<dbReference type="GO" id="GO:0009055">
    <property type="term" value="F:electron transfer activity"/>
    <property type="evidence" value="ECO:0007669"/>
    <property type="project" value="InterPro"/>
</dbReference>
<evidence type="ECO:0000256" key="6">
    <source>
        <dbReference type="PROSITE-ProRule" id="PRU00433"/>
    </source>
</evidence>
<evidence type="ECO:0000256" key="1">
    <source>
        <dbReference type="ARBA" id="ARBA00022448"/>
    </source>
</evidence>
<comment type="caution">
    <text evidence="8">The sequence shown here is derived from an EMBL/GenBank/DDBJ whole genome shotgun (WGS) entry which is preliminary data.</text>
</comment>
<dbReference type="RefSeq" id="WP_126982030.1">
    <property type="nucleotide sequence ID" value="NZ_RZHD01000010.1"/>
</dbReference>
<gene>
    <name evidence="8" type="ORF">ELY37_17255</name>
</gene>
<evidence type="ECO:0000313" key="9">
    <source>
        <dbReference type="Proteomes" id="UP000286912"/>
    </source>
</evidence>
<evidence type="ECO:0000256" key="5">
    <source>
        <dbReference type="ARBA" id="ARBA00023004"/>
    </source>
</evidence>
<dbReference type="SUPFAM" id="SSF46626">
    <property type="entry name" value="Cytochrome c"/>
    <property type="match status" value="1"/>
</dbReference>
<dbReference type="InterPro" id="IPR050597">
    <property type="entry name" value="Cytochrome_c_Oxidase_Subunit"/>
</dbReference>
<protein>
    <submittedName>
        <fullName evidence="8">C-type cytochrome</fullName>
    </submittedName>
</protein>
<dbReference type="GO" id="GO:0046872">
    <property type="term" value="F:metal ion binding"/>
    <property type="evidence" value="ECO:0007669"/>
    <property type="project" value="UniProtKB-KW"/>
</dbReference>
<organism evidence="8 9">
    <name type="scientific">Vreelandella populi</name>
    <dbReference type="NCBI Taxonomy" id="2498858"/>
    <lineage>
        <taxon>Bacteria</taxon>
        <taxon>Pseudomonadati</taxon>
        <taxon>Pseudomonadota</taxon>
        <taxon>Gammaproteobacteria</taxon>
        <taxon>Oceanospirillales</taxon>
        <taxon>Halomonadaceae</taxon>
        <taxon>Vreelandella</taxon>
    </lineage>
</organism>
<keyword evidence="9" id="KW-1185">Reference proteome</keyword>
<accession>A0A433L7U4</accession>
<dbReference type="Proteomes" id="UP000286912">
    <property type="component" value="Unassembled WGS sequence"/>
</dbReference>
<sequence length="91" mass="9578">MGSATLQASDKSAGETLYADACAQCHGPNGKGTANFPSLSGRDADYITPRLETYRAGEKEESNSFLMIPNATDLSDEDIANLAAYIADDGE</sequence>
<name>A0A433L7U4_9GAMM</name>
<dbReference type="PROSITE" id="PS51007">
    <property type="entry name" value="CYTC"/>
    <property type="match status" value="1"/>
</dbReference>
<dbReference type="PANTHER" id="PTHR33751:SF9">
    <property type="entry name" value="CYTOCHROME C4"/>
    <property type="match status" value="1"/>
</dbReference>
<dbReference type="AlphaFoldDB" id="A0A433L7U4"/>
<keyword evidence="3 6" id="KW-0479">Metal-binding</keyword>
<evidence type="ECO:0000256" key="3">
    <source>
        <dbReference type="ARBA" id="ARBA00022723"/>
    </source>
</evidence>
<dbReference type="OrthoDB" id="9796421at2"/>
<evidence type="ECO:0000259" key="7">
    <source>
        <dbReference type="PROSITE" id="PS51007"/>
    </source>
</evidence>